<feature type="domain" description="Tubulin--tyrosine ligase-like protein 12 SET-like" evidence="2">
    <location>
        <begin position="386"/>
        <end position="491"/>
    </location>
</feature>
<dbReference type="Gene3D" id="3.80.10.10">
    <property type="entry name" value="Ribonuclease Inhibitor"/>
    <property type="match status" value="2"/>
</dbReference>
<dbReference type="InterPro" id="IPR032675">
    <property type="entry name" value="LRR_dom_sf"/>
</dbReference>
<reference evidence="3" key="2">
    <citation type="journal article" date="2024" name="Plant">
        <title>Genomic evolution and insights into agronomic trait innovations of Sesamum species.</title>
        <authorList>
            <person name="Miao H."/>
            <person name="Wang L."/>
            <person name="Qu L."/>
            <person name="Liu H."/>
            <person name="Sun Y."/>
            <person name="Le M."/>
            <person name="Wang Q."/>
            <person name="Wei S."/>
            <person name="Zheng Y."/>
            <person name="Lin W."/>
            <person name="Duan Y."/>
            <person name="Cao H."/>
            <person name="Xiong S."/>
            <person name="Wang X."/>
            <person name="Wei L."/>
            <person name="Li C."/>
            <person name="Ma Q."/>
            <person name="Ju M."/>
            <person name="Zhao R."/>
            <person name="Li G."/>
            <person name="Mu C."/>
            <person name="Tian Q."/>
            <person name="Mei H."/>
            <person name="Zhang T."/>
            <person name="Gao T."/>
            <person name="Zhang H."/>
        </authorList>
    </citation>
    <scope>NUCLEOTIDE SEQUENCE</scope>
    <source>
        <strain evidence="3">KEN1</strain>
    </source>
</reference>
<evidence type="ECO:0000259" key="2">
    <source>
        <dbReference type="Pfam" id="PF25556"/>
    </source>
</evidence>
<reference evidence="3" key="1">
    <citation type="submission" date="2020-06" db="EMBL/GenBank/DDBJ databases">
        <authorList>
            <person name="Li T."/>
            <person name="Hu X."/>
            <person name="Zhang T."/>
            <person name="Song X."/>
            <person name="Zhang H."/>
            <person name="Dai N."/>
            <person name="Sheng W."/>
            <person name="Hou X."/>
            <person name="Wei L."/>
        </authorList>
    </citation>
    <scope>NUCLEOTIDE SEQUENCE</scope>
    <source>
        <strain evidence="3">KEN1</strain>
        <tissue evidence="3">Leaf</tissue>
    </source>
</reference>
<evidence type="ECO:0000313" key="3">
    <source>
        <dbReference type="EMBL" id="KAL0410417.1"/>
    </source>
</evidence>
<comment type="caution">
    <text evidence="3">The sequence shown here is derived from an EMBL/GenBank/DDBJ whole genome shotgun (WGS) entry which is preliminary data.</text>
</comment>
<keyword evidence="3" id="KW-0436">Ligase</keyword>
<dbReference type="Gene3D" id="3.30.470.20">
    <property type="entry name" value="ATP-grasp fold, B domain"/>
    <property type="match status" value="1"/>
</dbReference>
<dbReference type="Pfam" id="PF25556">
    <property type="entry name" value="SET_TTL"/>
    <property type="match status" value="2"/>
</dbReference>
<dbReference type="AlphaFoldDB" id="A0AAW2U0T2"/>
<dbReference type="GO" id="GO:0005737">
    <property type="term" value="C:cytoplasm"/>
    <property type="evidence" value="ECO:0007669"/>
    <property type="project" value="TreeGrafter"/>
</dbReference>
<dbReference type="InterPro" id="IPR057954">
    <property type="entry name" value="SET_TTL12"/>
</dbReference>
<proteinExistence type="predicted"/>
<feature type="domain" description="Tubulin--tyrosine ligase-like protein 12 SET-like" evidence="2">
    <location>
        <begin position="70"/>
        <end position="113"/>
    </location>
</feature>
<dbReference type="InterPro" id="IPR027749">
    <property type="entry name" value="TTLL12"/>
</dbReference>
<dbReference type="EMBL" id="JACGWN010000013">
    <property type="protein sequence ID" value="KAL0410417.1"/>
    <property type="molecule type" value="Genomic_DNA"/>
</dbReference>
<accession>A0AAW2U0T2</accession>
<organism evidence="3">
    <name type="scientific">Sesamum latifolium</name>
    <dbReference type="NCBI Taxonomy" id="2727402"/>
    <lineage>
        <taxon>Eukaryota</taxon>
        <taxon>Viridiplantae</taxon>
        <taxon>Streptophyta</taxon>
        <taxon>Embryophyta</taxon>
        <taxon>Tracheophyta</taxon>
        <taxon>Spermatophyta</taxon>
        <taxon>Magnoliopsida</taxon>
        <taxon>eudicotyledons</taxon>
        <taxon>Gunneridae</taxon>
        <taxon>Pentapetalae</taxon>
        <taxon>asterids</taxon>
        <taxon>lamiids</taxon>
        <taxon>Lamiales</taxon>
        <taxon>Pedaliaceae</taxon>
        <taxon>Sesamum</taxon>
    </lineage>
</organism>
<dbReference type="GO" id="GO:0016874">
    <property type="term" value="F:ligase activity"/>
    <property type="evidence" value="ECO:0007669"/>
    <property type="project" value="UniProtKB-KW"/>
</dbReference>
<name>A0AAW2U0T2_9LAMI</name>
<evidence type="ECO:0000256" key="1">
    <source>
        <dbReference type="SAM" id="MobiDB-lite"/>
    </source>
</evidence>
<dbReference type="PANTHER" id="PTHR46088">
    <property type="entry name" value="TUBULIN--TYROSINE LIGASE-LIKE PROTEIN 12"/>
    <property type="match status" value="1"/>
</dbReference>
<gene>
    <name evidence="3" type="ORF">Slati_3631400</name>
</gene>
<protein>
    <submittedName>
        <fullName evidence="3">Tubulin--tyrosine ligase-like protein 12</fullName>
    </submittedName>
</protein>
<dbReference type="Pfam" id="PF03133">
    <property type="entry name" value="TTL"/>
    <property type="match status" value="1"/>
</dbReference>
<dbReference type="PANTHER" id="PTHR46088:SF1">
    <property type="entry name" value="TUBULIN--TYROSINE LIGASE-LIKE PROTEIN 12"/>
    <property type="match status" value="1"/>
</dbReference>
<dbReference type="FunFam" id="3.30.470.20:FF:000128">
    <property type="entry name" value="Tubulin--tyrosine ligase-like protein 12"/>
    <property type="match status" value="1"/>
</dbReference>
<dbReference type="InterPro" id="IPR004344">
    <property type="entry name" value="TTL/TTLL_fam"/>
</dbReference>
<feature type="region of interest" description="Disordered" evidence="1">
    <location>
        <begin position="898"/>
        <end position="993"/>
    </location>
</feature>
<sequence length="1004" mass="115090">MSAAAGIGSYEDFVKVHGVLLVASGLPQSLHQKLFQKLTAEAFDGGNFFQVEPVEDGRQRRLVLTADFLAKDSDVFLVDHAWTFRLADAYEQLQEVPGLVERMASLMCVDADLNSDAEETGDENDAKLSAAEIVEREFCKVKEEGIHSVRWLELEDLEIDDAMLVSLDLPSKFPHLIALSLRGNKLNNSETVVKVVAQFKSLRALWLNYNPMLKIGDNYLEDAILLNCPELEIYNSRFTPKYGKWALGFCGGLYEKDNPGGSHESDHLLQSVTSLDLSNRSIRNLITKAFSPSELPNLSYLNLRGNPLNENSSGELLKYLRGFINLTALEVDIPGPLGDNAVDIIEALPTLSLLNGLSTSKILESEKSIVDSMLKPRLPELNAGESLTDRVISAMWLYLMTYRLADEEKIDETSVWYVMDELGSALRHSDEANFRVSPFLYMPDGKLESAVSYSILWPTKNVQRGDECTRDYLFGIGEDRQRSARLTAWFHTPQNYFIREYEKYSMKLQSKKFSPPPVMPSVTNSLLHNDESVLHVYTDIPQVEELLTRPEFVITTEPKKADIVWTSVQVDEEMKKEVGLNDQQYVNQFPFEACLVMKHHLAETVQKAHGAPKWLQPTYNLETHLTQLVGDYYTRERDGVDNLWILKPWNMARTIDTTVTQNLSAIIRLMETGPKICQKYIEHPALFRGRKFDLRYIVLVRSMRPLEIFLTDIFWVRLANNTYSLEKHSFFEYETHFTVMNYRGRLNHMHTAEFVKEFEQEHQVKWMDIHLRIKQMIRSVFESAATVHPEMHSPMSRAMYGVDVMLDCHYQPKLLEITYCPDCTRACKYDTEAVTGGGGIIKGSDFYNYVFGCLFLNETTHNTLKKIKIDKLKTKHQLREQYKRRVFNLSKREVGPKEVPLVHCDDGRPLPSPKHMPTARLPESGRPRRRLHKQKGDGRVAPTETGDLAVARRFGRRRSLSPRPPSSDLWKAEAGGRKRRRWPEGGATESESRRRRLLFFKIMK</sequence>
<dbReference type="SUPFAM" id="SSF52047">
    <property type="entry name" value="RNI-like"/>
    <property type="match status" value="1"/>
</dbReference>
<dbReference type="PROSITE" id="PS51221">
    <property type="entry name" value="TTL"/>
    <property type="match status" value="1"/>
</dbReference>